<name>A0A1J5P4S3_9ZZZZ</name>
<dbReference type="EMBL" id="MLJW01006511">
    <property type="protein sequence ID" value="OIQ66561.1"/>
    <property type="molecule type" value="Genomic_DNA"/>
</dbReference>
<sequence>MRLITVSWMTTSRSVPANMCPPMLEYSPSVFSRTISMSISPGAYALPSRLTSGDRTPGISRAGRRLTYWSNSRRNCSSDPQSET</sequence>
<dbReference type="AlphaFoldDB" id="A0A1J5P4S3"/>
<comment type="caution">
    <text evidence="1">The sequence shown here is derived from an EMBL/GenBank/DDBJ whole genome shotgun (WGS) entry which is preliminary data.</text>
</comment>
<gene>
    <name evidence="1" type="ORF">GALL_518650</name>
</gene>
<protein>
    <submittedName>
        <fullName evidence="1">Uncharacterized protein</fullName>
    </submittedName>
</protein>
<evidence type="ECO:0000313" key="1">
    <source>
        <dbReference type="EMBL" id="OIQ66561.1"/>
    </source>
</evidence>
<accession>A0A1J5P4S3</accession>
<organism evidence="1">
    <name type="scientific">mine drainage metagenome</name>
    <dbReference type="NCBI Taxonomy" id="410659"/>
    <lineage>
        <taxon>unclassified sequences</taxon>
        <taxon>metagenomes</taxon>
        <taxon>ecological metagenomes</taxon>
    </lineage>
</organism>
<proteinExistence type="predicted"/>
<reference evidence="1" key="1">
    <citation type="submission" date="2016-10" db="EMBL/GenBank/DDBJ databases">
        <title>Sequence of Gallionella enrichment culture.</title>
        <authorList>
            <person name="Poehlein A."/>
            <person name="Muehling M."/>
            <person name="Daniel R."/>
        </authorList>
    </citation>
    <scope>NUCLEOTIDE SEQUENCE</scope>
</reference>